<gene>
    <name evidence="1" type="ORF">CPELLU_LOCUS19061</name>
</gene>
<proteinExistence type="predicted"/>
<dbReference type="EMBL" id="CAJVQA010042362">
    <property type="protein sequence ID" value="CAG8814776.1"/>
    <property type="molecule type" value="Genomic_DNA"/>
</dbReference>
<keyword evidence="2" id="KW-1185">Reference proteome</keyword>
<evidence type="ECO:0000313" key="1">
    <source>
        <dbReference type="EMBL" id="CAG8814776.1"/>
    </source>
</evidence>
<protein>
    <submittedName>
        <fullName evidence="1">1029_t:CDS:1</fullName>
    </submittedName>
</protein>
<evidence type="ECO:0000313" key="2">
    <source>
        <dbReference type="Proteomes" id="UP000789759"/>
    </source>
</evidence>
<sequence length="229" mass="26144">LFSTVAHNNTVAHSIDSNEQIKFSAPIMRVVLSYYLFTSPVKFKSLPAKTFDEFLLRTIERMSPSILSESFGKGAKSGPNSHLYERSWQMEWYRTATTAVPENTSISADVGPVFGSVGFLDFYVNGELCWGIELTREGDRLKKHAERFEQDGEYANIPLKDWAIIDFRHHTKQIISKKDNWLESLKELREEPEDLEEEPEDLWGELDKGIDRLANCSDINGVAEPVLVK</sequence>
<reference evidence="1" key="1">
    <citation type="submission" date="2021-06" db="EMBL/GenBank/DDBJ databases">
        <authorList>
            <person name="Kallberg Y."/>
            <person name="Tangrot J."/>
            <person name="Rosling A."/>
        </authorList>
    </citation>
    <scope>NUCLEOTIDE SEQUENCE</scope>
    <source>
        <strain evidence="1">FL966</strain>
    </source>
</reference>
<name>A0A9N9PDJ2_9GLOM</name>
<organism evidence="1 2">
    <name type="scientific">Cetraspora pellucida</name>
    <dbReference type="NCBI Taxonomy" id="1433469"/>
    <lineage>
        <taxon>Eukaryota</taxon>
        <taxon>Fungi</taxon>
        <taxon>Fungi incertae sedis</taxon>
        <taxon>Mucoromycota</taxon>
        <taxon>Glomeromycotina</taxon>
        <taxon>Glomeromycetes</taxon>
        <taxon>Diversisporales</taxon>
        <taxon>Gigasporaceae</taxon>
        <taxon>Cetraspora</taxon>
    </lineage>
</organism>
<dbReference type="AlphaFoldDB" id="A0A9N9PDJ2"/>
<feature type="non-terminal residue" evidence="1">
    <location>
        <position position="1"/>
    </location>
</feature>
<dbReference type="Proteomes" id="UP000789759">
    <property type="component" value="Unassembled WGS sequence"/>
</dbReference>
<dbReference type="OrthoDB" id="2411218at2759"/>
<comment type="caution">
    <text evidence="1">The sequence shown here is derived from an EMBL/GenBank/DDBJ whole genome shotgun (WGS) entry which is preliminary data.</text>
</comment>
<accession>A0A9N9PDJ2</accession>